<dbReference type="SUPFAM" id="SSF49464">
    <property type="entry name" value="Carboxypeptidase regulatory domain-like"/>
    <property type="match status" value="1"/>
</dbReference>
<evidence type="ECO:0000256" key="1">
    <source>
        <dbReference type="ARBA" id="ARBA00000548"/>
    </source>
</evidence>
<dbReference type="InterPro" id="IPR011701">
    <property type="entry name" value="MFS"/>
</dbReference>
<sequence length="869" mass="89088">MVVLDATIVNIALPSAQHDLGFDNNGRQWVITAYSLAFGSLLLLGGRLADLVGRKRMFIIGLIGFAGASALGGAADGFTMLVVARALQGMFGAVLAPSALSLLTTTFTDPKERSRAFGVFGAIAGSGGAIGLLLGGVLTEHLDWRWTLYVNDAIAVFAVLGAVFFIHGARPANRPKLDLLGTLLVAAGLFGVVFGFANAETHDWSEWMVWAFLAAGGVLLVLFTLWETRAKHPLLPLRVLADRNRASSYASVFISGAGMFGVFLFLTYYLEQTLKYSPIQTGVAFLPMIGVLMVMAQISTNLLIPRIGPKPVVPVGMGVAAAGLVWLTHLDLNSTYAAHVLPGLLLVGFGIGLVMPPAMSLATLGVAPRDQGVASATVNTMQQIGGSIGTALFNTIAATAAANYAKDHIGDQDVRVQSALHSYSSAYWWAAAFFAAGLIVSAIFYRKGRPAAFAQSEKATSEKATSEPPDDEAPAAGPSAQETGEPAGERTLASVAAVESAASAASAASAGQPAYHPAHHAKGTPTAAEAPGVLGHVLDAAGRPVSYASVTLIDSAGRQLARTGAGTDGAYVLADPGPGTYVVIASASGRQPHAVTISHHGTPVTTDLLLRGAGGLTGTVRSAGGTAVPGALVVAADERGDVVATATADDSGAYALPELTPGAYTLAVSAAGHQPGALPVELGDGSHALQDIELRPAAHIRGMVRNADGAPLPDTRLTLIDTAGNVLAHRVTDEDGAYAFADLPTGGYTVVANSYPPNATTFTLPSGMRRTQVDIELSHEPAPGDGYAPAPVAEAEAEPASGPAPAFAPAPAPTPTDGNGDGSASANGYRPAPSWANGNGNGYVDEVDGYGPEDRRPSAADEFQDRPAR</sequence>
<evidence type="ECO:0000313" key="14">
    <source>
        <dbReference type="EMBL" id="MBP0459023.1"/>
    </source>
</evidence>
<proteinExistence type="predicted"/>
<dbReference type="InterPro" id="IPR008969">
    <property type="entry name" value="CarboxyPept-like_regulatory"/>
</dbReference>
<dbReference type="Proteomes" id="UP000670475">
    <property type="component" value="Unassembled WGS sequence"/>
</dbReference>
<feature type="compositionally biased region" description="Low complexity" evidence="11">
    <location>
        <begin position="788"/>
        <end position="805"/>
    </location>
</feature>
<organism evidence="14 15">
    <name type="scientific">Streptomyces montanisoli</name>
    <dbReference type="NCBI Taxonomy" id="2798581"/>
    <lineage>
        <taxon>Bacteria</taxon>
        <taxon>Bacillati</taxon>
        <taxon>Actinomycetota</taxon>
        <taxon>Actinomycetes</taxon>
        <taxon>Kitasatosporales</taxon>
        <taxon>Streptomycetaceae</taxon>
        <taxon>Streptomyces</taxon>
    </lineage>
</organism>
<dbReference type="EMBL" id="JAGIQL010000058">
    <property type="protein sequence ID" value="MBP0459023.1"/>
    <property type="molecule type" value="Genomic_DNA"/>
</dbReference>
<evidence type="ECO:0000256" key="9">
    <source>
        <dbReference type="ARBA" id="ARBA00023251"/>
    </source>
</evidence>
<feature type="transmembrane region" description="Helical" evidence="12">
    <location>
        <begin position="179"/>
        <end position="197"/>
    </location>
</feature>
<dbReference type="InterPro" id="IPR005829">
    <property type="entry name" value="Sugar_transporter_CS"/>
</dbReference>
<feature type="transmembrane region" description="Helical" evidence="12">
    <location>
        <begin position="282"/>
        <end position="304"/>
    </location>
</feature>
<feature type="transmembrane region" description="Helical" evidence="12">
    <location>
        <begin position="116"/>
        <end position="134"/>
    </location>
</feature>
<evidence type="ECO:0000256" key="3">
    <source>
        <dbReference type="ARBA" id="ARBA00012595"/>
    </source>
</evidence>
<dbReference type="InterPro" id="IPR036259">
    <property type="entry name" value="MFS_trans_sf"/>
</dbReference>
<keyword evidence="5" id="KW-1003">Cell membrane</keyword>
<dbReference type="GO" id="GO:0004556">
    <property type="term" value="F:alpha-amylase activity"/>
    <property type="evidence" value="ECO:0007669"/>
    <property type="project" value="UniProtKB-EC"/>
</dbReference>
<feature type="transmembrane region" description="Helical" evidence="12">
    <location>
        <begin position="28"/>
        <end position="45"/>
    </location>
</feature>
<keyword evidence="8 12" id="KW-0472">Membrane</keyword>
<feature type="transmembrane region" description="Helical" evidence="12">
    <location>
        <begin position="311"/>
        <end position="330"/>
    </location>
</feature>
<dbReference type="Pfam" id="PF07690">
    <property type="entry name" value="MFS_1"/>
    <property type="match status" value="1"/>
</dbReference>
<dbReference type="InterPro" id="IPR020846">
    <property type="entry name" value="MFS_dom"/>
</dbReference>
<feature type="region of interest" description="Disordered" evidence="11">
    <location>
        <begin position="509"/>
        <end position="528"/>
    </location>
</feature>
<evidence type="ECO:0000259" key="13">
    <source>
        <dbReference type="PROSITE" id="PS50850"/>
    </source>
</evidence>
<dbReference type="InterPro" id="IPR013784">
    <property type="entry name" value="Carb-bd-like_fold"/>
</dbReference>
<accession>A0A940RYB9</accession>
<evidence type="ECO:0000313" key="15">
    <source>
        <dbReference type="Proteomes" id="UP000670475"/>
    </source>
</evidence>
<evidence type="ECO:0000256" key="4">
    <source>
        <dbReference type="ARBA" id="ARBA00022448"/>
    </source>
</evidence>
<evidence type="ECO:0000256" key="2">
    <source>
        <dbReference type="ARBA" id="ARBA00004651"/>
    </source>
</evidence>
<feature type="domain" description="Major facilitator superfamily (MFS) profile" evidence="13">
    <location>
        <begin position="1"/>
        <end position="449"/>
    </location>
</feature>
<feature type="transmembrane region" description="Helical" evidence="12">
    <location>
        <begin position="57"/>
        <end position="75"/>
    </location>
</feature>
<feature type="transmembrane region" description="Helical" evidence="12">
    <location>
        <begin position="209"/>
        <end position="228"/>
    </location>
</feature>
<reference evidence="14" key="1">
    <citation type="submission" date="2021-03" db="EMBL/GenBank/DDBJ databases">
        <title>Whole genome sequence of Streptomyces bomunensis MMS17-BM035.</title>
        <authorList>
            <person name="Lee J.H."/>
        </authorList>
    </citation>
    <scope>NUCLEOTIDE SEQUENCE</scope>
    <source>
        <strain evidence="14">MMS17-BM035</strain>
    </source>
</reference>
<keyword evidence="7 12" id="KW-1133">Transmembrane helix</keyword>
<feature type="region of interest" description="Disordered" evidence="11">
    <location>
        <begin position="778"/>
        <end position="869"/>
    </location>
</feature>
<evidence type="ECO:0000256" key="12">
    <source>
        <dbReference type="SAM" id="Phobius"/>
    </source>
</evidence>
<dbReference type="GO" id="GO:0030246">
    <property type="term" value="F:carbohydrate binding"/>
    <property type="evidence" value="ECO:0007669"/>
    <property type="project" value="InterPro"/>
</dbReference>
<dbReference type="InterPro" id="IPR004638">
    <property type="entry name" value="EmrB-like"/>
</dbReference>
<dbReference type="SUPFAM" id="SSF49452">
    <property type="entry name" value="Starch-binding domain-like"/>
    <property type="match status" value="1"/>
</dbReference>
<feature type="transmembrane region" description="Helical" evidence="12">
    <location>
        <begin position="146"/>
        <end position="167"/>
    </location>
</feature>
<dbReference type="GO" id="GO:0022857">
    <property type="term" value="F:transmembrane transporter activity"/>
    <property type="evidence" value="ECO:0007669"/>
    <property type="project" value="InterPro"/>
</dbReference>
<dbReference type="PROSITE" id="PS50850">
    <property type="entry name" value="MFS"/>
    <property type="match status" value="1"/>
</dbReference>
<dbReference type="GO" id="GO:0005886">
    <property type="term" value="C:plasma membrane"/>
    <property type="evidence" value="ECO:0007669"/>
    <property type="project" value="UniProtKB-SubCell"/>
</dbReference>
<evidence type="ECO:0000256" key="10">
    <source>
        <dbReference type="ARBA" id="ARBA00030238"/>
    </source>
</evidence>
<dbReference type="AlphaFoldDB" id="A0A940RYB9"/>
<keyword evidence="9" id="KW-0046">Antibiotic resistance</keyword>
<keyword evidence="6 12" id="KW-0812">Transmembrane</keyword>
<keyword evidence="4" id="KW-0813">Transport</keyword>
<feature type="transmembrane region" description="Helical" evidence="12">
    <location>
        <begin position="426"/>
        <end position="445"/>
    </location>
</feature>
<dbReference type="SUPFAM" id="SSF49478">
    <property type="entry name" value="Cna protein B-type domain"/>
    <property type="match status" value="1"/>
</dbReference>
<comment type="subcellular location">
    <subcellularLocation>
        <location evidence="2">Cell membrane</location>
        <topology evidence="2">Multi-pass membrane protein</topology>
    </subcellularLocation>
</comment>
<dbReference type="Gene3D" id="1.20.1250.20">
    <property type="entry name" value="MFS general substrate transporter like domains"/>
    <property type="match status" value="1"/>
</dbReference>
<feature type="compositionally biased region" description="Basic and acidic residues" evidence="11">
    <location>
        <begin position="852"/>
        <end position="869"/>
    </location>
</feature>
<comment type="catalytic activity">
    <reaction evidence="1">
        <text>Endohydrolysis of (1-&gt;4)-alpha-D-glucosidic linkages in polysaccharides containing three or more (1-&gt;4)-alpha-linked D-glucose units.</text>
        <dbReference type="EC" id="3.2.1.1"/>
    </reaction>
</comment>
<name>A0A940RYB9_9ACTN</name>
<feature type="transmembrane region" description="Helical" evidence="12">
    <location>
        <begin position="81"/>
        <end position="104"/>
    </location>
</feature>
<feature type="transmembrane region" description="Helical" evidence="12">
    <location>
        <begin position="249"/>
        <end position="270"/>
    </location>
</feature>
<evidence type="ECO:0000256" key="8">
    <source>
        <dbReference type="ARBA" id="ARBA00023136"/>
    </source>
</evidence>
<gene>
    <name evidence="14" type="ORF">JFN87_16150</name>
</gene>
<evidence type="ECO:0000256" key="6">
    <source>
        <dbReference type="ARBA" id="ARBA00022692"/>
    </source>
</evidence>
<evidence type="ECO:0000256" key="7">
    <source>
        <dbReference type="ARBA" id="ARBA00022989"/>
    </source>
</evidence>
<dbReference type="PANTHER" id="PTHR42718">
    <property type="entry name" value="MAJOR FACILITATOR SUPERFAMILY MULTIDRUG TRANSPORTER MFSC"/>
    <property type="match status" value="1"/>
</dbReference>
<protein>
    <recommendedName>
        <fullName evidence="3">alpha-amylase</fullName>
        <ecNumber evidence="3">3.2.1.1</ecNumber>
    </recommendedName>
    <alternativeName>
        <fullName evidence="10">1,4-alpha-D-glucan glucanohydrolase</fullName>
    </alternativeName>
</protein>
<dbReference type="EC" id="3.2.1.1" evidence="3"/>
<dbReference type="Gene3D" id="2.60.40.1120">
    <property type="entry name" value="Carboxypeptidase-like, regulatory domain"/>
    <property type="match status" value="2"/>
</dbReference>
<dbReference type="CDD" id="cd17321">
    <property type="entry name" value="MFS_MMR_MDR_like"/>
    <property type="match status" value="1"/>
</dbReference>
<dbReference type="Gene3D" id="1.20.1720.10">
    <property type="entry name" value="Multidrug resistance protein D"/>
    <property type="match status" value="1"/>
</dbReference>
<dbReference type="SUPFAM" id="SSF103473">
    <property type="entry name" value="MFS general substrate transporter"/>
    <property type="match status" value="1"/>
</dbReference>
<dbReference type="Pfam" id="PF13620">
    <property type="entry name" value="CarboxypepD_reg"/>
    <property type="match status" value="3"/>
</dbReference>
<dbReference type="NCBIfam" id="TIGR00711">
    <property type="entry name" value="efflux_EmrB"/>
    <property type="match status" value="1"/>
</dbReference>
<evidence type="ECO:0000256" key="11">
    <source>
        <dbReference type="SAM" id="MobiDB-lite"/>
    </source>
</evidence>
<dbReference type="Gene3D" id="2.60.40.10">
    <property type="entry name" value="Immunoglobulins"/>
    <property type="match status" value="1"/>
</dbReference>
<evidence type="ECO:0000256" key="5">
    <source>
        <dbReference type="ARBA" id="ARBA00022475"/>
    </source>
</evidence>
<feature type="region of interest" description="Disordered" evidence="11">
    <location>
        <begin position="455"/>
        <end position="488"/>
    </location>
</feature>
<dbReference type="PROSITE" id="PS00216">
    <property type="entry name" value="SUGAR_TRANSPORT_1"/>
    <property type="match status" value="1"/>
</dbReference>
<dbReference type="PANTHER" id="PTHR42718:SF46">
    <property type="entry name" value="BLR6921 PROTEIN"/>
    <property type="match status" value="1"/>
</dbReference>
<dbReference type="GO" id="GO:0046677">
    <property type="term" value="P:response to antibiotic"/>
    <property type="evidence" value="ECO:0007669"/>
    <property type="project" value="UniProtKB-KW"/>
</dbReference>
<keyword evidence="15" id="KW-1185">Reference proteome</keyword>
<comment type="caution">
    <text evidence="14">The sequence shown here is derived from an EMBL/GenBank/DDBJ whole genome shotgun (WGS) entry which is preliminary data.</text>
</comment>
<dbReference type="InterPro" id="IPR013783">
    <property type="entry name" value="Ig-like_fold"/>
</dbReference>
<dbReference type="GO" id="GO:0005975">
    <property type="term" value="P:carbohydrate metabolic process"/>
    <property type="evidence" value="ECO:0007669"/>
    <property type="project" value="UniProtKB-ARBA"/>
</dbReference>